<keyword evidence="2" id="KW-1185">Reference proteome</keyword>
<proteinExistence type="predicted"/>
<comment type="caution">
    <text evidence="1">The sequence shown here is derived from an EMBL/GenBank/DDBJ whole genome shotgun (WGS) entry which is preliminary data.</text>
</comment>
<dbReference type="EMBL" id="JAHLDV010000019">
    <property type="protein sequence ID" value="MBU3160085.1"/>
    <property type="molecule type" value="Genomic_DNA"/>
</dbReference>
<gene>
    <name evidence="1" type="ORF">KPL37_10000</name>
</gene>
<name>A0ABS6BT39_9CLOT</name>
<sequence>MEKEIDGKVYKDIPVVKMIVNGKEIQGNVISAEDASDESISLTIITEPEEENKK</sequence>
<dbReference type="Proteomes" id="UP000776252">
    <property type="component" value="Unassembled WGS sequence"/>
</dbReference>
<evidence type="ECO:0000313" key="1">
    <source>
        <dbReference type="EMBL" id="MBU3160085.1"/>
    </source>
</evidence>
<dbReference type="RefSeq" id="WP_216148855.1">
    <property type="nucleotide sequence ID" value="NZ_JAHLDV010000019.1"/>
</dbReference>
<reference evidence="1 2" key="1">
    <citation type="submission" date="2021-06" db="EMBL/GenBank/DDBJ databases">
        <title>Clostridia strains as spoilage organisms.</title>
        <authorList>
            <person name="Wambui J."/>
            <person name="Stephan R."/>
            <person name="Stevens M.J.A."/>
        </authorList>
    </citation>
    <scope>NUCLEOTIDE SEQUENCE [LARGE SCALE GENOMIC DNA]</scope>
    <source>
        <strain evidence="1 2">DSM 14204</strain>
    </source>
</reference>
<protein>
    <submittedName>
        <fullName evidence="1">Uncharacterized protein</fullName>
    </submittedName>
</protein>
<accession>A0ABS6BT39</accession>
<evidence type="ECO:0000313" key="2">
    <source>
        <dbReference type="Proteomes" id="UP000776252"/>
    </source>
</evidence>
<organism evidence="1 2">
    <name type="scientific">Clostridium frigoris</name>
    <dbReference type="NCBI Taxonomy" id="205327"/>
    <lineage>
        <taxon>Bacteria</taxon>
        <taxon>Bacillati</taxon>
        <taxon>Bacillota</taxon>
        <taxon>Clostridia</taxon>
        <taxon>Eubacteriales</taxon>
        <taxon>Clostridiaceae</taxon>
        <taxon>Clostridium</taxon>
    </lineage>
</organism>